<keyword evidence="6 7" id="KW-0067">ATP-binding</keyword>
<dbReference type="Proteomes" id="UP000019277">
    <property type="component" value="Unassembled WGS sequence"/>
</dbReference>
<dbReference type="Pfam" id="PF00069">
    <property type="entry name" value="Pkinase"/>
    <property type="match status" value="1"/>
</dbReference>
<evidence type="ECO:0000256" key="7">
    <source>
        <dbReference type="PROSITE-ProRule" id="PRU10141"/>
    </source>
</evidence>
<dbReference type="GO" id="GO:0005524">
    <property type="term" value="F:ATP binding"/>
    <property type="evidence" value="ECO:0007669"/>
    <property type="project" value="UniProtKB-UniRule"/>
</dbReference>
<evidence type="ECO:0000256" key="3">
    <source>
        <dbReference type="ARBA" id="ARBA00022679"/>
    </source>
</evidence>
<sequence length="402" mass="42212">MGTTGTPLDGRYRLGDLLGTGGMADVHRAVDLRLSRPVAVKLFHPKADGATIARLETEARLLAGLSHPGLVRLYDIGADDSRPYLVMQLVDGSTLRGHLDRGVLPADSVARFGMRLADTLAYVHSRGIVHRDLKPSNILIDHDGTCFLADFGIARAMGTERLTSAGHCVGTAAYLAPEQVRGAETGPAGDVYSLGLVLLECLTGEPEFTGSDIEAAIARLSRSPRIPKWLPRVWADTLAAMTLREPADRPDMAEVARRLAHCALRGPLARRPAVAPTRQVPAPRATTVRIPLVAADKRPTNVLRAALFTGALLFGGLAAVTATLPGAARQQARPQEAPAVVVPVPLGPSPSAATRTGAATVVVRPPTPARGRGSSTAARKHSKGATKADHPVEVSGSGRGDD</sequence>
<feature type="domain" description="Protein kinase" evidence="9">
    <location>
        <begin position="12"/>
        <end position="264"/>
    </location>
</feature>
<dbReference type="SMART" id="SM00220">
    <property type="entry name" value="S_TKc"/>
    <property type="match status" value="1"/>
</dbReference>
<evidence type="ECO:0000259" key="9">
    <source>
        <dbReference type="PROSITE" id="PS50011"/>
    </source>
</evidence>
<dbReference type="EMBL" id="AYXG01000187">
    <property type="protein sequence ID" value="EWC59731.1"/>
    <property type="molecule type" value="Genomic_DNA"/>
</dbReference>
<dbReference type="PROSITE" id="PS00107">
    <property type="entry name" value="PROTEIN_KINASE_ATP"/>
    <property type="match status" value="1"/>
</dbReference>
<feature type="region of interest" description="Disordered" evidence="8">
    <location>
        <begin position="348"/>
        <end position="402"/>
    </location>
</feature>
<gene>
    <name evidence="10" type="ORF">UO65_4970</name>
</gene>
<dbReference type="InterPro" id="IPR017441">
    <property type="entry name" value="Protein_kinase_ATP_BS"/>
</dbReference>
<dbReference type="PANTHER" id="PTHR43289">
    <property type="entry name" value="MITOGEN-ACTIVATED PROTEIN KINASE KINASE KINASE 20-RELATED"/>
    <property type="match status" value="1"/>
</dbReference>
<name>W7ITL0_9PSEU</name>
<evidence type="ECO:0000256" key="4">
    <source>
        <dbReference type="ARBA" id="ARBA00022741"/>
    </source>
</evidence>
<evidence type="ECO:0000313" key="11">
    <source>
        <dbReference type="Proteomes" id="UP000019277"/>
    </source>
</evidence>
<accession>W7ITL0</accession>
<evidence type="ECO:0000256" key="8">
    <source>
        <dbReference type="SAM" id="MobiDB-lite"/>
    </source>
</evidence>
<protein>
    <recommendedName>
        <fullName evidence="1">non-specific serine/threonine protein kinase</fullName>
        <ecNumber evidence="1">2.7.11.1</ecNumber>
    </recommendedName>
</protein>
<feature type="compositionally biased region" description="Low complexity" evidence="8">
    <location>
        <begin position="348"/>
        <end position="364"/>
    </location>
</feature>
<dbReference type="SUPFAM" id="SSF56112">
    <property type="entry name" value="Protein kinase-like (PK-like)"/>
    <property type="match status" value="1"/>
</dbReference>
<dbReference type="Gene3D" id="3.30.200.20">
    <property type="entry name" value="Phosphorylase Kinase, domain 1"/>
    <property type="match status" value="1"/>
</dbReference>
<dbReference type="PROSITE" id="PS50011">
    <property type="entry name" value="PROTEIN_KINASE_DOM"/>
    <property type="match status" value="1"/>
</dbReference>
<organism evidence="10 11">
    <name type="scientific">Actinokineospora spheciospongiae</name>
    <dbReference type="NCBI Taxonomy" id="909613"/>
    <lineage>
        <taxon>Bacteria</taxon>
        <taxon>Bacillati</taxon>
        <taxon>Actinomycetota</taxon>
        <taxon>Actinomycetes</taxon>
        <taxon>Pseudonocardiales</taxon>
        <taxon>Pseudonocardiaceae</taxon>
        <taxon>Actinokineospora</taxon>
    </lineage>
</organism>
<evidence type="ECO:0000313" key="10">
    <source>
        <dbReference type="EMBL" id="EWC59731.1"/>
    </source>
</evidence>
<dbReference type="InterPro" id="IPR011009">
    <property type="entry name" value="Kinase-like_dom_sf"/>
</dbReference>
<keyword evidence="2 10" id="KW-0723">Serine/threonine-protein kinase</keyword>
<keyword evidence="5 10" id="KW-0418">Kinase</keyword>
<dbReference type="CDD" id="cd14014">
    <property type="entry name" value="STKc_PknB_like"/>
    <property type="match status" value="1"/>
</dbReference>
<evidence type="ECO:0000256" key="1">
    <source>
        <dbReference type="ARBA" id="ARBA00012513"/>
    </source>
</evidence>
<dbReference type="AlphaFoldDB" id="W7ITL0"/>
<evidence type="ECO:0000256" key="2">
    <source>
        <dbReference type="ARBA" id="ARBA00022527"/>
    </source>
</evidence>
<keyword evidence="3" id="KW-0808">Transferase</keyword>
<dbReference type="PROSITE" id="PS00108">
    <property type="entry name" value="PROTEIN_KINASE_ST"/>
    <property type="match status" value="1"/>
</dbReference>
<dbReference type="Gene3D" id="1.10.510.10">
    <property type="entry name" value="Transferase(Phosphotransferase) domain 1"/>
    <property type="match status" value="1"/>
</dbReference>
<feature type="binding site" evidence="7">
    <location>
        <position position="41"/>
    </location>
    <ligand>
        <name>ATP</name>
        <dbReference type="ChEBI" id="CHEBI:30616"/>
    </ligand>
</feature>
<proteinExistence type="predicted"/>
<comment type="caution">
    <text evidence="10">The sequence shown here is derived from an EMBL/GenBank/DDBJ whole genome shotgun (WGS) entry which is preliminary data.</text>
</comment>
<keyword evidence="11" id="KW-1185">Reference proteome</keyword>
<dbReference type="OrthoDB" id="9762169at2"/>
<keyword evidence="4 7" id="KW-0547">Nucleotide-binding</keyword>
<dbReference type="InterPro" id="IPR008271">
    <property type="entry name" value="Ser/Thr_kinase_AS"/>
</dbReference>
<dbReference type="PANTHER" id="PTHR43289:SF6">
    <property type="entry name" value="SERINE_THREONINE-PROTEIN KINASE NEKL-3"/>
    <property type="match status" value="1"/>
</dbReference>
<reference evidence="10 11" key="1">
    <citation type="journal article" date="2014" name="Genome Announc.">
        <title>Draft Genome Sequence of the Antitrypanosomally Active Sponge-Associated Bacterium Actinokineospora sp. Strain EG49.</title>
        <authorList>
            <person name="Harjes J."/>
            <person name="Ryu T."/>
            <person name="Abdelmohsen U.R."/>
            <person name="Moitinho-Silva L."/>
            <person name="Horn H."/>
            <person name="Ravasi T."/>
            <person name="Hentschel U."/>
        </authorList>
    </citation>
    <scope>NUCLEOTIDE SEQUENCE [LARGE SCALE GENOMIC DNA]</scope>
    <source>
        <strain evidence="10 11">EG49</strain>
    </source>
</reference>
<evidence type="ECO:0000256" key="5">
    <source>
        <dbReference type="ARBA" id="ARBA00022777"/>
    </source>
</evidence>
<evidence type="ECO:0000256" key="6">
    <source>
        <dbReference type="ARBA" id="ARBA00022840"/>
    </source>
</evidence>
<dbReference type="GO" id="GO:0004674">
    <property type="term" value="F:protein serine/threonine kinase activity"/>
    <property type="evidence" value="ECO:0007669"/>
    <property type="project" value="UniProtKB-KW"/>
</dbReference>
<dbReference type="STRING" id="909613.UO65_4970"/>
<dbReference type="InterPro" id="IPR000719">
    <property type="entry name" value="Prot_kinase_dom"/>
</dbReference>
<dbReference type="RefSeq" id="WP_052021720.1">
    <property type="nucleotide sequence ID" value="NZ_AYXG01000187.1"/>
</dbReference>
<dbReference type="EC" id="2.7.11.1" evidence="1"/>
<dbReference type="eggNOG" id="COG0515">
    <property type="taxonomic scope" value="Bacteria"/>
</dbReference>